<organism evidence="1 2">
    <name type="scientific">Coptis chinensis</name>
    <dbReference type="NCBI Taxonomy" id="261450"/>
    <lineage>
        <taxon>Eukaryota</taxon>
        <taxon>Viridiplantae</taxon>
        <taxon>Streptophyta</taxon>
        <taxon>Embryophyta</taxon>
        <taxon>Tracheophyta</taxon>
        <taxon>Spermatophyta</taxon>
        <taxon>Magnoliopsida</taxon>
        <taxon>Ranunculales</taxon>
        <taxon>Ranunculaceae</taxon>
        <taxon>Coptidoideae</taxon>
        <taxon>Coptis</taxon>
    </lineage>
</organism>
<comment type="caution">
    <text evidence="1">The sequence shown here is derived from an EMBL/GenBank/DDBJ whole genome shotgun (WGS) entry which is preliminary data.</text>
</comment>
<dbReference type="AlphaFoldDB" id="A0A835HF02"/>
<keyword evidence="2" id="KW-1185">Reference proteome</keyword>
<dbReference type="GO" id="GO:0045493">
    <property type="term" value="P:xylan catabolic process"/>
    <property type="evidence" value="ECO:0007669"/>
    <property type="project" value="InterPro"/>
</dbReference>
<dbReference type="InterPro" id="IPR013783">
    <property type="entry name" value="Ig-like_fold"/>
</dbReference>
<evidence type="ECO:0000313" key="2">
    <source>
        <dbReference type="Proteomes" id="UP000631114"/>
    </source>
</evidence>
<dbReference type="InterPro" id="IPR044993">
    <property type="entry name" value="BXL"/>
</dbReference>
<sequence>MDTWCLYDDLNTTGVPWGNTLGYLQSMLQGYDKQIALVEDLHLSYFTQGNKIELHRREELDYIHIDQVPSCDSLKFHAHITVTNHGKMSGSHVVMLFSRQFRIFGGAPQKQLIGFNRIDIESSKDTETSTGQTRLVSSLDSSKQLIGFYLE</sequence>
<dbReference type="Gene3D" id="2.60.40.10">
    <property type="entry name" value="Immunoglobulins"/>
    <property type="match status" value="1"/>
</dbReference>
<proteinExistence type="predicted"/>
<name>A0A835HF02_9MAGN</name>
<dbReference type="GO" id="GO:0009044">
    <property type="term" value="F:xylan 1,4-beta-xylosidase activity"/>
    <property type="evidence" value="ECO:0007669"/>
    <property type="project" value="InterPro"/>
</dbReference>
<gene>
    <name evidence="1" type="ORF">IFM89_015253</name>
</gene>
<accession>A0A835HF02</accession>
<dbReference type="GO" id="GO:0031222">
    <property type="term" value="P:arabinan catabolic process"/>
    <property type="evidence" value="ECO:0007669"/>
    <property type="project" value="TreeGrafter"/>
</dbReference>
<dbReference type="OrthoDB" id="1548694at2759"/>
<dbReference type="EMBL" id="JADFTS010000007">
    <property type="protein sequence ID" value="KAF9597062.1"/>
    <property type="molecule type" value="Genomic_DNA"/>
</dbReference>
<evidence type="ECO:0000313" key="1">
    <source>
        <dbReference type="EMBL" id="KAF9597062.1"/>
    </source>
</evidence>
<reference evidence="1 2" key="1">
    <citation type="submission" date="2020-10" db="EMBL/GenBank/DDBJ databases">
        <title>The Coptis chinensis genome and diversification of protoberbering-type alkaloids.</title>
        <authorList>
            <person name="Wang B."/>
            <person name="Shu S."/>
            <person name="Song C."/>
            <person name="Liu Y."/>
        </authorList>
    </citation>
    <scope>NUCLEOTIDE SEQUENCE [LARGE SCALE GENOMIC DNA]</scope>
    <source>
        <strain evidence="1">HL-2020</strain>
        <tissue evidence="1">Leaf</tissue>
    </source>
</reference>
<dbReference type="PANTHER" id="PTHR42721:SF1">
    <property type="entry name" value="BETA-D-XYLOSIDASE 6-RELATED"/>
    <property type="match status" value="1"/>
</dbReference>
<dbReference type="Proteomes" id="UP000631114">
    <property type="component" value="Unassembled WGS sequence"/>
</dbReference>
<protein>
    <submittedName>
        <fullName evidence="1">Uncharacterized protein</fullName>
    </submittedName>
</protein>
<dbReference type="GO" id="GO:0046556">
    <property type="term" value="F:alpha-L-arabinofuranosidase activity"/>
    <property type="evidence" value="ECO:0007669"/>
    <property type="project" value="TreeGrafter"/>
</dbReference>
<dbReference type="PANTHER" id="PTHR42721">
    <property type="entry name" value="SUGAR HYDROLASE-RELATED"/>
    <property type="match status" value="1"/>
</dbReference>